<evidence type="ECO:0000313" key="2">
    <source>
        <dbReference type="Proteomes" id="UP001622594"/>
    </source>
</evidence>
<dbReference type="RefSeq" id="WP_406334310.1">
    <property type="nucleotide sequence ID" value="NZ_CP108188.1"/>
</dbReference>
<evidence type="ECO:0000313" key="1">
    <source>
        <dbReference type="EMBL" id="WTR69889.1"/>
    </source>
</evidence>
<protein>
    <recommendedName>
        <fullName evidence="3">Peptidase M20</fullName>
    </recommendedName>
</protein>
<reference evidence="1 2" key="1">
    <citation type="submission" date="2022-10" db="EMBL/GenBank/DDBJ databases">
        <title>The complete genomes of actinobacterial strains from the NBC collection.</title>
        <authorList>
            <person name="Joergensen T.S."/>
            <person name="Alvarez Arevalo M."/>
            <person name="Sterndorff E.B."/>
            <person name="Faurdal D."/>
            <person name="Vuksanovic O."/>
            <person name="Mourched A.-S."/>
            <person name="Charusanti P."/>
            <person name="Shaw S."/>
            <person name="Blin K."/>
            <person name="Weber T."/>
        </authorList>
    </citation>
    <scope>NUCLEOTIDE SEQUENCE [LARGE SCALE GENOMIC DNA]</scope>
    <source>
        <strain evidence="1 2">NBC_00123</strain>
    </source>
</reference>
<accession>A0ABZ1LA02</accession>
<proteinExistence type="predicted"/>
<evidence type="ECO:0008006" key="3">
    <source>
        <dbReference type="Google" id="ProtNLM"/>
    </source>
</evidence>
<name>A0ABZ1LA02_9ACTN</name>
<dbReference type="EMBL" id="CP108188">
    <property type="protein sequence ID" value="WTR69889.1"/>
    <property type="molecule type" value="Genomic_DNA"/>
</dbReference>
<sequence length="58" mass="5978">MTRLAPAVVDAIRGALEEAARDSVEGPAATARRVAAELERSGWDVQPAHGVKVPGSPS</sequence>
<dbReference type="Proteomes" id="UP001622594">
    <property type="component" value="Chromosome"/>
</dbReference>
<keyword evidence="2" id="KW-1185">Reference proteome</keyword>
<organism evidence="1 2">
    <name type="scientific">Streptomyces zaomyceticus</name>
    <dbReference type="NCBI Taxonomy" id="68286"/>
    <lineage>
        <taxon>Bacteria</taxon>
        <taxon>Bacillati</taxon>
        <taxon>Actinomycetota</taxon>
        <taxon>Actinomycetes</taxon>
        <taxon>Kitasatosporales</taxon>
        <taxon>Streptomycetaceae</taxon>
        <taxon>Streptomyces</taxon>
    </lineage>
</organism>
<gene>
    <name evidence="1" type="ORF">OG814_11710</name>
</gene>